<dbReference type="Pfam" id="PF00646">
    <property type="entry name" value="F-box"/>
    <property type="match status" value="1"/>
</dbReference>
<dbReference type="InterPro" id="IPR001810">
    <property type="entry name" value="F-box_dom"/>
</dbReference>
<dbReference type="SUPFAM" id="SSF81383">
    <property type="entry name" value="F-box domain"/>
    <property type="match status" value="1"/>
</dbReference>
<gene>
    <name evidence="2" type="ORF">LSALG_LOCUS9425</name>
</gene>
<dbReference type="AlphaFoldDB" id="A0AA35V8S7"/>
<dbReference type="Gene3D" id="3.80.10.10">
    <property type="entry name" value="Ribonuclease Inhibitor"/>
    <property type="match status" value="1"/>
</dbReference>
<dbReference type="Proteomes" id="UP001177003">
    <property type="component" value="Chromosome 1"/>
</dbReference>
<reference evidence="2" key="1">
    <citation type="submission" date="2023-04" db="EMBL/GenBank/DDBJ databases">
        <authorList>
            <person name="Vijverberg K."/>
            <person name="Xiong W."/>
            <person name="Schranz E."/>
        </authorList>
    </citation>
    <scope>NUCLEOTIDE SEQUENCE</scope>
</reference>
<dbReference type="PANTHER" id="PTHR31639:SF333">
    <property type="entry name" value="F-BOX DOMAIN, FBD DOMAIN, LEUCINE-RICH REPEAT DOMAIN, L DOMAIN-LIKE PROTEIN-RELATED"/>
    <property type="match status" value="1"/>
</dbReference>
<dbReference type="Pfam" id="PF23622">
    <property type="entry name" value="LRR_At1g61320_AtMIF1"/>
    <property type="match status" value="1"/>
</dbReference>
<name>A0AA35V8S7_LACSI</name>
<dbReference type="EMBL" id="OX465077">
    <property type="protein sequence ID" value="CAI9269031.1"/>
    <property type="molecule type" value="Genomic_DNA"/>
</dbReference>
<sequence>MTGNYGVGLVTCAEEDKINNWPEHLIESILERLPVQDDVRTSIISKKWRYRWTKMGALIFDEQFFKKYVEIAPVGRKFIRIINKVLILHKGPISKCLLHIPNMNKFSYGVEDVDQWMMLLLRNGVKELILTSSSQSYKLPRYMFSCLELTNLKLENCLFKPPLGFEGFIDLQHLHLQTIDFTGNFSGARINLPKLKRLCLDTCTNVYNFNIKATKLQVLHVLDCPDAMFRRLFYSHVALCLRKPMGKFIGVERMKLAMTLSNLPKMRGFVYDRIFFTECRVDRYDVGPASNHLESPHCLDCTLDRLQIVEMRHLKGSKPEMLFLKLLLAYSPSLKKFSITRSGTCDANDIAKDVMWFP</sequence>
<dbReference type="InterPro" id="IPR055357">
    <property type="entry name" value="LRR_At1g61320_AtMIF1"/>
</dbReference>
<dbReference type="PROSITE" id="PS50181">
    <property type="entry name" value="FBOX"/>
    <property type="match status" value="1"/>
</dbReference>
<organism evidence="2 3">
    <name type="scientific">Lactuca saligna</name>
    <name type="common">Willowleaf lettuce</name>
    <dbReference type="NCBI Taxonomy" id="75948"/>
    <lineage>
        <taxon>Eukaryota</taxon>
        <taxon>Viridiplantae</taxon>
        <taxon>Streptophyta</taxon>
        <taxon>Embryophyta</taxon>
        <taxon>Tracheophyta</taxon>
        <taxon>Spermatophyta</taxon>
        <taxon>Magnoliopsida</taxon>
        <taxon>eudicotyledons</taxon>
        <taxon>Gunneridae</taxon>
        <taxon>Pentapetalae</taxon>
        <taxon>asterids</taxon>
        <taxon>campanulids</taxon>
        <taxon>Asterales</taxon>
        <taxon>Asteraceae</taxon>
        <taxon>Cichorioideae</taxon>
        <taxon>Cichorieae</taxon>
        <taxon>Lactucinae</taxon>
        <taxon>Lactuca</taxon>
    </lineage>
</organism>
<dbReference type="SUPFAM" id="SSF52058">
    <property type="entry name" value="L domain-like"/>
    <property type="match status" value="1"/>
</dbReference>
<evidence type="ECO:0000313" key="2">
    <source>
        <dbReference type="EMBL" id="CAI9269031.1"/>
    </source>
</evidence>
<accession>A0AA35V8S7</accession>
<dbReference type="InterPro" id="IPR036047">
    <property type="entry name" value="F-box-like_dom_sf"/>
</dbReference>
<feature type="domain" description="F-box" evidence="1">
    <location>
        <begin position="15"/>
        <end position="68"/>
    </location>
</feature>
<evidence type="ECO:0000259" key="1">
    <source>
        <dbReference type="PROSITE" id="PS50181"/>
    </source>
</evidence>
<keyword evidence="3" id="KW-1185">Reference proteome</keyword>
<proteinExistence type="predicted"/>
<dbReference type="InterPro" id="IPR032675">
    <property type="entry name" value="LRR_dom_sf"/>
</dbReference>
<dbReference type="PANTHER" id="PTHR31639">
    <property type="entry name" value="F-BOX PROTEIN-LIKE"/>
    <property type="match status" value="1"/>
</dbReference>
<protein>
    <recommendedName>
        <fullName evidence="1">F-box domain-containing protein</fullName>
    </recommendedName>
</protein>
<evidence type="ECO:0000313" key="3">
    <source>
        <dbReference type="Proteomes" id="UP001177003"/>
    </source>
</evidence>